<organism evidence="1">
    <name type="scientific">marine sediment metagenome</name>
    <dbReference type="NCBI Taxonomy" id="412755"/>
    <lineage>
        <taxon>unclassified sequences</taxon>
        <taxon>metagenomes</taxon>
        <taxon>ecological metagenomes</taxon>
    </lineage>
</organism>
<name>A0A0F9K8M7_9ZZZZ</name>
<proteinExistence type="predicted"/>
<accession>A0A0F9K8M7</accession>
<evidence type="ECO:0000313" key="1">
    <source>
        <dbReference type="EMBL" id="KKM71001.1"/>
    </source>
</evidence>
<dbReference type="EMBL" id="LAZR01009712">
    <property type="protein sequence ID" value="KKM71001.1"/>
    <property type="molecule type" value="Genomic_DNA"/>
</dbReference>
<comment type="caution">
    <text evidence="1">The sequence shown here is derived from an EMBL/GenBank/DDBJ whole genome shotgun (WGS) entry which is preliminary data.</text>
</comment>
<reference evidence="1" key="1">
    <citation type="journal article" date="2015" name="Nature">
        <title>Complex archaea that bridge the gap between prokaryotes and eukaryotes.</title>
        <authorList>
            <person name="Spang A."/>
            <person name="Saw J.H."/>
            <person name="Jorgensen S.L."/>
            <person name="Zaremba-Niedzwiedzka K."/>
            <person name="Martijn J."/>
            <person name="Lind A.E."/>
            <person name="van Eijk R."/>
            <person name="Schleper C."/>
            <person name="Guy L."/>
            <person name="Ettema T.J."/>
        </authorList>
    </citation>
    <scope>NUCLEOTIDE SEQUENCE</scope>
</reference>
<gene>
    <name evidence="1" type="ORF">LCGC14_1434940</name>
</gene>
<dbReference type="AlphaFoldDB" id="A0A0F9K8M7"/>
<sequence>MDLRPPLKAALDAFGLPATVTPPGGPTVQTTAVWLPPVTVDQPTTSDLRRAEPRRVLALPLAEAPQVPRDTVVSVPEHKGAVAADWKVDEAERIDFDHWRMMVVPA</sequence>
<protein>
    <submittedName>
        <fullName evidence="1">Uncharacterized protein</fullName>
    </submittedName>
</protein>